<protein>
    <recommendedName>
        <fullName evidence="3">DUF4408 domain-containing protein</fullName>
    </recommendedName>
</protein>
<keyword evidence="2" id="KW-1133">Transmembrane helix</keyword>
<feature type="compositionally biased region" description="Basic and acidic residues" evidence="1">
    <location>
        <begin position="281"/>
        <end position="307"/>
    </location>
</feature>
<dbReference type="AlphaFoldDB" id="A0A371GW90"/>
<keyword evidence="5" id="KW-1185">Reference proteome</keyword>
<evidence type="ECO:0000256" key="2">
    <source>
        <dbReference type="SAM" id="Phobius"/>
    </source>
</evidence>
<evidence type="ECO:0000313" key="5">
    <source>
        <dbReference type="Proteomes" id="UP000257109"/>
    </source>
</evidence>
<dbReference type="EMBL" id="QJKJ01004275">
    <property type="protein sequence ID" value="RDX94822.1"/>
    <property type="molecule type" value="Genomic_DNA"/>
</dbReference>
<feature type="domain" description="DUF4408" evidence="3">
    <location>
        <begin position="68"/>
        <end position="95"/>
    </location>
</feature>
<comment type="caution">
    <text evidence="4">The sequence shown here is derived from an EMBL/GenBank/DDBJ whole genome shotgun (WGS) entry which is preliminary data.</text>
</comment>
<organism evidence="4 5">
    <name type="scientific">Mucuna pruriens</name>
    <name type="common">Velvet bean</name>
    <name type="synonym">Dolichos pruriens</name>
    <dbReference type="NCBI Taxonomy" id="157652"/>
    <lineage>
        <taxon>Eukaryota</taxon>
        <taxon>Viridiplantae</taxon>
        <taxon>Streptophyta</taxon>
        <taxon>Embryophyta</taxon>
        <taxon>Tracheophyta</taxon>
        <taxon>Spermatophyta</taxon>
        <taxon>Magnoliopsida</taxon>
        <taxon>eudicotyledons</taxon>
        <taxon>Gunneridae</taxon>
        <taxon>Pentapetalae</taxon>
        <taxon>rosids</taxon>
        <taxon>fabids</taxon>
        <taxon>Fabales</taxon>
        <taxon>Fabaceae</taxon>
        <taxon>Papilionoideae</taxon>
        <taxon>50 kb inversion clade</taxon>
        <taxon>NPAAA clade</taxon>
        <taxon>indigoferoid/millettioid clade</taxon>
        <taxon>Phaseoleae</taxon>
        <taxon>Mucuna</taxon>
    </lineage>
</organism>
<sequence length="333" mass="37470">MDAYLRFGKVSKIWWGKFPLHTRKRKRKKGIDYVSVKVVLISTRVLSMAMGLKFTLPFLSHFFLTEAPYVWTFFLTCFTPPYLYILINFIILTILFQALQLSPPPLPARRHRIYDRPPTAVQIHVPDTVNITVAAQTDYEVDVVASDKYLDETKLTPSYDTVTKGNGSISFIYNENTPVKATVNNDDSVGVRKNSSEFVFAYENEKPPVSAKFSHWCTGRQNDRNPNHVEGEGCGIGSGEGEEARDTVEHVEDDNRGASYAVNSTFEEGEDVGDAGDAVEGFERRGDDEEVGDVRREGEERVYKAEEGAIAESGRVEPTSGSLHQQAEMRLQR</sequence>
<name>A0A371GW90_MUCPR</name>
<feature type="transmembrane region" description="Helical" evidence="2">
    <location>
        <begin position="70"/>
        <end position="96"/>
    </location>
</feature>
<evidence type="ECO:0000313" key="4">
    <source>
        <dbReference type="EMBL" id="RDX94822.1"/>
    </source>
</evidence>
<accession>A0A371GW90</accession>
<dbReference type="OrthoDB" id="1933168at2759"/>
<gene>
    <name evidence="4" type="ORF">CR513_22753</name>
</gene>
<feature type="region of interest" description="Disordered" evidence="1">
    <location>
        <begin position="264"/>
        <end position="333"/>
    </location>
</feature>
<keyword evidence="2" id="KW-0472">Membrane</keyword>
<feature type="transmembrane region" description="Helical" evidence="2">
    <location>
        <begin position="30"/>
        <end position="50"/>
    </location>
</feature>
<proteinExistence type="predicted"/>
<feature type="non-terminal residue" evidence="4">
    <location>
        <position position="1"/>
    </location>
</feature>
<dbReference type="Pfam" id="PF14364">
    <property type="entry name" value="DUF4408"/>
    <property type="match status" value="1"/>
</dbReference>
<evidence type="ECO:0000259" key="3">
    <source>
        <dbReference type="Pfam" id="PF14364"/>
    </source>
</evidence>
<evidence type="ECO:0000256" key="1">
    <source>
        <dbReference type="SAM" id="MobiDB-lite"/>
    </source>
</evidence>
<dbReference type="InterPro" id="IPR025520">
    <property type="entry name" value="DUF4408"/>
</dbReference>
<dbReference type="Proteomes" id="UP000257109">
    <property type="component" value="Unassembled WGS sequence"/>
</dbReference>
<keyword evidence="2" id="KW-0812">Transmembrane</keyword>
<reference evidence="4" key="1">
    <citation type="submission" date="2018-05" db="EMBL/GenBank/DDBJ databases">
        <title>Draft genome of Mucuna pruriens seed.</title>
        <authorList>
            <person name="Nnadi N.E."/>
            <person name="Vos R."/>
            <person name="Hasami M.H."/>
            <person name="Devisetty U.K."/>
            <person name="Aguiy J.C."/>
        </authorList>
    </citation>
    <scope>NUCLEOTIDE SEQUENCE [LARGE SCALE GENOMIC DNA]</scope>
    <source>
        <strain evidence="4">JCA_2017</strain>
    </source>
</reference>